<evidence type="ECO:0000259" key="2">
    <source>
        <dbReference type="SMART" id="SM00421"/>
    </source>
</evidence>
<dbReference type="SMART" id="SM00421">
    <property type="entry name" value="HTH_LUXR"/>
    <property type="match status" value="1"/>
</dbReference>
<dbReference type="InterPro" id="IPR016032">
    <property type="entry name" value="Sig_transdc_resp-reg_C-effctor"/>
</dbReference>
<organism evidence="3">
    <name type="scientific">uncultured bacterium contig00054</name>
    <dbReference type="NCBI Taxonomy" id="1181538"/>
    <lineage>
        <taxon>Bacteria</taxon>
        <taxon>environmental samples</taxon>
    </lineage>
</organism>
<dbReference type="GO" id="GO:0006355">
    <property type="term" value="P:regulation of DNA-templated transcription"/>
    <property type="evidence" value="ECO:0007669"/>
    <property type="project" value="InterPro"/>
</dbReference>
<name>A0A806KKI2_9BACT</name>
<dbReference type="GO" id="GO:0003677">
    <property type="term" value="F:DNA binding"/>
    <property type="evidence" value="ECO:0007669"/>
    <property type="project" value="UniProtKB-KW"/>
</dbReference>
<dbReference type="EMBL" id="JQ844253">
    <property type="protein sequence ID" value="AGS53834.1"/>
    <property type="molecule type" value="Genomic_DNA"/>
</dbReference>
<dbReference type="PRINTS" id="PR00038">
    <property type="entry name" value="HTHLUXR"/>
</dbReference>
<dbReference type="PANTHER" id="PTHR43214">
    <property type="entry name" value="TWO-COMPONENT RESPONSE REGULATOR"/>
    <property type="match status" value="1"/>
</dbReference>
<dbReference type="InterPro" id="IPR011006">
    <property type="entry name" value="CheY-like_superfamily"/>
</dbReference>
<dbReference type="Pfam" id="PF00196">
    <property type="entry name" value="GerE"/>
    <property type="match status" value="1"/>
</dbReference>
<dbReference type="Pfam" id="PF00072">
    <property type="entry name" value="Response_reg"/>
    <property type="match status" value="1"/>
</dbReference>
<dbReference type="SUPFAM" id="SSF52172">
    <property type="entry name" value="CheY-like"/>
    <property type="match status" value="1"/>
</dbReference>
<proteinExistence type="predicted"/>
<feature type="domain" description="HTH luxR-type" evidence="2">
    <location>
        <begin position="135"/>
        <end position="191"/>
    </location>
</feature>
<dbReference type="Gene3D" id="3.40.50.2300">
    <property type="match status" value="1"/>
</dbReference>
<dbReference type="InterPro" id="IPR039420">
    <property type="entry name" value="WalR-like"/>
</dbReference>
<protein>
    <submittedName>
        <fullName evidence="3">Two-component response regulator</fullName>
    </submittedName>
</protein>
<dbReference type="GO" id="GO:0000160">
    <property type="term" value="P:phosphorelay signal transduction system"/>
    <property type="evidence" value="ECO:0007669"/>
    <property type="project" value="InterPro"/>
</dbReference>
<dbReference type="SUPFAM" id="SSF46894">
    <property type="entry name" value="C-terminal effector domain of the bipartite response regulators"/>
    <property type="match status" value="1"/>
</dbReference>
<dbReference type="CDD" id="cd06170">
    <property type="entry name" value="LuxR_C_like"/>
    <property type="match status" value="1"/>
</dbReference>
<sequence length="191" mass="21439">MREGLADFFAKSGRWKLGGTASSLESAKELLSGTTADVMILDINLKDGWGLDIIPWYAEHIRLAQTQSAQPLMAVYSAYDDWAHVKTALNMGVRAYVTKQRSLQELEDALQKALCGSIYIDETAQERLQNTANTLDLLTKREKEIFSLVKNGMTNKEIAAHLDISHRTVANVLSLVYDKIGIRDRLQLERL</sequence>
<dbReference type="InterPro" id="IPR000792">
    <property type="entry name" value="Tscrpt_reg_LuxR_C"/>
</dbReference>
<accession>A0A806KKI2</accession>
<reference evidence="3" key="1">
    <citation type="submission" date="2012-03" db="EMBL/GenBank/DDBJ databases">
        <title>Functional metagenomics reveals considerable lignocellulase gene clusters in the gut microbiome of a wood-feeding higher termite.</title>
        <authorList>
            <person name="Liu N."/>
        </authorList>
    </citation>
    <scope>NUCLEOTIDE SEQUENCE</scope>
</reference>
<evidence type="ECO:0000256" key="1">
    <source>
        <dbReference type="ARBA" id="ARBA00023125"/>
    </source>
</evidence>
<dbReference type="AlphaFoldDB" id="A0A806KKI2"/>
<dbReference type="InterPro" id="IPR001789">
    <property type="entry name" value="Sig_transdc_resp-reg_receiver"/>
</dbReference>
<keyword evidence="1" id="KW-0238">DNA-binding</keyword>
<evidence type="ECO:0000313" key="3">
    <source>
        <dbReference type="EMBL" id="AGS53834.1"/>
    </source>
</evidence>